<gene>
    <name evidence="1" type="ORF">EGI31_11405</name>
</gene>
<comment type="caution">
    <text evidence="1">The sequence shown here is derived from an EMBL/GenBank/DDBJ whole genome shotgun (WGS) entry which is preliminary data.</text>
</comment>
<keyword evidence="2" id="KW-1185">Reference proteome</keyword>
<accession>A0AAE3H2G2</accession>
<dbReference type="AlphaFoldDB" id="A0AAE3H2G2"/>
<organism evidence="1 2">
    <name type="scientific">Lacihabitans soyangensis</name>
    <dbReference type="NCBI Taxonomy" id="869394"/>
    <lineage>
        <taxon>Bacteria</taxon>
        <taxon>Pseudomonadati</taxon>
        <taxon>Bacteroidota</taxon>
        <taxon>Cytophagia</taxon>
        <taxon>Cytophagales</taxon>
        <taxon>Leadbetterellaceae</taxon>
        <taxon>Lacihabitans</taxon>
    </lineage>
</organism>
<dbReference type="RefSeq" id="WP_255037342.1">
    <property type="nucleotide sequence ID" value="NZ_RJUF01000032.1"/>
</dbReference>
<evidence type="ECO:0000313" key="2">
    <source>
        <dbReference type="Proteomes" id="UP001204144"/>
    </source>
</evidence>
<name>A0AAE3H2G2_9BACT</name>
<proteinExistence type="predicted"/>
<reference evidence="1 2" key="1">
    <citation type="submission" date="2018-11" db="EMBL/GenBank/DDBJ databases">
        <title>Novel bacteria species description.</title>
        <authorList>
            <person name="Han J.-H."/>
        </authorList>
    </citation>
    <scope>NUCLEOTIDE SEQUENCE [LARGE SCALE GENOMIC DNA]</scope>
    <source>
        <strain evidence="1 2">KCTC23259</strain>
    </source>
</reference>
<dbReference type="Proteomes" id="UP001204144">
    <property type="component" value="Unassembled WGS sequence"/>
</dbReference>
<sequence>MFLDVLEKSKSEKKLVELNCYGVGEGFYCGFVLDYNEEFAIIQQFTKFGSIDGILTLSLADIKFIETDTTYLKGISLLMNQQNLVLNQTYQLKGKNDESFTHLFESFIGNKEHLIKFELSDEDVYFGLVEWCDEDYFSIINIDLDGSAIGKATFKFEDLKMYWVDDLECRKRKILHDAQKVGR</sequence>
<protein>
    <submittedName>
        <fullName evidence="1">Uncharacterized protein</fullName>
    </submittedName>
</protein>
<dbReference type="EMBL" id="RJUF01000032">
    <property type="protein sequence ID" value="MCP9763563.1"/>
    <property type="molecule type" value="Genomic_DNA"/>
</dbReference>
<evidence type="ECO:0000313" key="1">
    <source>
        <dbReference type="EMBL" id="MCP9763563.1"/>
    </source>
</evidence>